<evidence type="ECO:0000313" key="9">
    <source>
        <dbReference type="Proteomes" id="UP000664534"/>
    </source>
</evidence>
<keyword evidence="2" id="KW-0813">Transport</keyword>
<feature type="transmembrane region" description="Helical" evidence="6">
    <location>
        <begin position="206"/>
        <end position="228"/>
    </location>
</feature>
<dbReference type="InterPro" id="IPR011701">
    <property type="entry name" value="MFS"/>
</dbReference>
<feature type="transmembrane region" description="Helical" evidence="6">
    <location>
        <begin position="175"/>
        <end position="194"/>
    </location>
</feature>
<dbReference type="AlphaFoldDB" id="A0A8H3ESK5"/>
<evidence type="ECO:0000256" key="6">
    <source>
        <dbReference type="SAM" id="Phobius"/>
    </source>
</evidence>
<feature type="domain" description="Major facilitator superfamily (MFS) profile" evidence="7">
    <location>
        <begin position="47"/>
        <end position="459"/>
    </location>
</feature>
<feature type="transmembrane region" description="Helical" evidence="6">
    <location>
        <begin position="401"/>
        <end position="422"/>
    </location>
</feature>
<comment type="subcellular location">
    <subcellularLocation>
        <location evidence="1">Membrane</location>
        <topology evidence="1">Multi-pass membrane protein</topology>
    </subcellularLocation>
</comment>
<keyword evidence="9" id="KW-1185">Reference proteome</keyword>
<gene>
    <name evidence="8" type="ORF">IMSHALPRED_008386</name>
</gene>
<dbReference type="OrthoDB" id="2985014at2759"/>
<feature type="transmembrane region" description="Helical" evidence="6">
    <location>
        <begin position="364"/>
        <end position="389"/>
    </location>
</feature>
<feature type="transmembrane region" description="Helical" evidence="6">
    <location>
        <begin position="85"/>
        <end position="106"/>
    </location>
</feature>
<feature type="transmembrane region" description="Helical" evidence="6">
    <location>
        <begin position="144"/>
        <end position="163"/>
    </location>
</feature>
<dbReference type="Proteomes" id="UP000664534">
    <property type="component" value="Unassembled WGS sequence"/>
</dbReference>
<dbReference type="PROSITE" id="PS50850">
    <property type="entry name" value="MFS"/>
    <property type="match status" value="1"/>
</dbReference>
<dbReference type="EMBL" id="CAJPDT010000006">
    <property type="protein sequence ID" value="CAF9909512.1"/>
    <property type="molecule type" value="Genomic_DNA"/>
</dbReference>
<organism evidence="8 9">
    <name type="scientific">Imshaugia aleurites</name>
    <dbReference type="NCBI Taxonomy" id="172621"/>
    <lineage>
        <taxon>Eukaryota</taxon>
        <taxon>Fungi</taxon>
        <taxon>Dikarya</taxon>
        <taxon>Ascomycota</taxon>
        <taxon>Pezizomycotina</taxon>
        <taxon>Lecanoromycetes</taxon>
        <taxon>OSLEUM clade</taxon>
        <taxon>Lecanoromycetidae</taxon>
        <taxon>Lecanorales</taxon>
        <taxon>Lecanorineae</taxon>
        <taxon>Parmeliaceae</taxon>
        <taxon>Imshaugia</taxon>
    </lineage>
</organism>
<feature type="transmembrane region" description="Helical" evidence="6">
    <location>
        <begin position="338"/>
        <end position="358"/>
    </location>
</feature>
<dbReference type="InterPro" id="IPR036259">
    <property type="entry name" value="MFS_trans_sf"/>
</dbReference>
<sequence>MESKSQEPSPHVTSKASVISAENGYATLETPSTIDEKALLRKIDLRVLPMLFILYLAAFLDRVNIGNALTLGLPHDLHLKGNESNVALTIFFVPYVVFEVPSNILLKRFKPHVWLSGCILAFGIVMLCQGFVQSYSGLLATRFFLGLAEAGVFPGSYYLISFWYKREESQRRFTVFWCSVLAANMFGGLLASAIANMHGVRGYSSWRWVFILEGIATIIVGISAYFFVADFPVDVRWLSAQEKDFVITRAGTQERAASPITVRKVVSFFGDAKNIVGVFMYFAVIVPTYAYSYFAPTIVKTLGYSTIETQLHTVPPVAAALALCLLSAYLSDLLRLRFPFIVLGFLLTITGLAILMTVHHGFHVRYLGICLVAMGAFSAGPVVICWYVMNLNGHMQRSIGTAWMISFGNTGGIVATFCFLANDAPFYHLGYSICMGVVCVGVLAVVLYAGLVILENNSARRSDEKERVEKLYL</sequence>
<feature type="transmembrane region" description="Helical" evidence="6">
    <location>
        <begin position="274"/>
        <end position="294"/>
    </location>
</feature>
<dbReference type="GO" id="GO:0005886">
    <property type="term" value="C:plasma membrane"/>
    <property type="evidence" value="ECO:0007669"/>
    <property type="project" value="TreeGrafter"/>
</dbReference>
<keyword evidence="4 6" id="KW-1133">Transmembrane helix</keyword>
<dbReference type="FunFam" id="1.20.1250.20:FF:000013">
    <property type="entry name" value="MFS general substrate transporter"/>
    <property type="match status" value="1"/>
</dbReference>
<feature type="transmembrane region" description="Helical" evidence="6">
    <location>
        <begin position="428"/>
        <end position="454"/>
    </location>
</feature>
<comment type="caution">
    <text evidence="8">The sequence shown here is derived from an EMBL/GenBank/DDBJ whole genome shotgun (WGS) entry which is preliminary data.</text>
</comment>
<keyword evidence="5 6" id="KW-0472">Membrane</keyword>
<accession>A0A8H3ESK5</accession>
<evidence type="ECO:0000256" key="5">
    <source>
        <dbReference type="ARBA" id="ARBA00023136"/>
    </source>
</evidence>
<feature type="transmembrane region" description="Helical" evidence="6">
    <location>
        <begin position="47"/>
        <end position="65"/>
    </location>
</feature>
<evidence type="ECO:0000256" key="4">
    <source>
        <dbReference type="ARBA" id="ARBA00022989"/>
    </source>
</evidence>
<dbReference type="Gene3D" id="1.20.1250.20">
    <property type="entry name" value="MFS general substrate transporter like domains"/>
    <property type="match status" value="2"/>
</dbReference>
<dbReference type="PANTHER" id="PTHR43791">
    <property type="entry name" value="PERMEASE-RELATED"/>
    <property type="match status" value="1"/>
</dbReference>
<protein>
    <recommendedName>
        <fullName evidence="7">Major facilitator superfamily (MFS) profile domain-containing protein</fullName>
    </recommendedName>
</protein>
<evidence type="ECO:0000256" key="1">
    <source>
        <dbReference type="ARBA" id="ARBA00004141"/>
    </source>
</evidence>
<feature type="transmembrane region" description="Helical" evidence="6">
    <location>
        <begin position="314"/>
        <end position="331"/>
    </location>
</feature>
<name>A0A8H3ESK5_9LECA</name>
<feature type="transmembrane region" description="Helical" evidence="6">
    <location>
        <begin position="113"/>
        <end position="132"/>
    </location>
</feature>
<dbReference type="InterPro" id="IPR020846">
    <property type="entry name" value="MFS_dom"/>
</dbReference>
<evidence type="ECO:0000256" key="3">
    <source>
        <dbReference type="ARBA" id="ARBA00022692"/>
    </source>
</evidence>
<reference evidence="8" key="1">
    <citation type="submission" date="2021-03" db="EMBL/GenBank/DDBJ databases">
        <authorList>
            <person name="Tagirdzhanova G."/>
        </authorList>
    </citation>
    <scope>NUCLEOTIDE SEQUENCE</scope>
</reference>
<dbReference type="GO" id="GO:0022857">
    <property type="term" value="F:transmembrane transporter activity"/>
    <property type="evidence" value="ECO:0007669"/>
    <property type="project" value="InterPro"/>
</dbReference>
<dbReference type="SUPFAM" id="SSF103473">
    <property type="entry name" value="MFS general substrate transporter"/>
    <property type="match status" value="1"/>
</dbReference>
<evidence type="ECO:0000259" key="7">
    <source>
        <dbReference type="PROSITE" id="PS50850"/>
    </source>
</evidence>
<dbReference type="Pfam" id="PF07690">
    <property type="entry name" value="MFS_1"/>
    <property type="match status" value="1"/>
</dbReference>
<evidence type="ECO:0000313" key="8">
    <source>
        <dbReference type="EMBL" id="CAF9909512.1"/>
    </source>
</evidence>
<dbReference type="PANTHER" id="PTHR43791:SF46">
    <property type="entry name" value="MAJOR FACILITATOR SUPERFAMILY (MFS) PROFILE DOMAIN-CONTAINING PROTEIN-RELATED"/>
    <property type="match status" value="1"/>
</dbReference>
<dbReference type="FunFam" id="1.20.1250.20:FF:000034">
    <property type="entry name" value="MFS general substrate transporter"/>
    <property type="match status" value="1"/>
</dbReference>
<proteinExistence type="predicted"/>
<evidence type="ECO:0000256" key="2">
    <source>
        <dbReference type="ARBA" id="ARBA00022448"/>
    </source>
</evidence>
<keyword evidence="3 6" id="KW-0812">Transmembrane</keyword>